<evidence type="ECO:0000256" key="7">
    <source>
        <dbReference type="ARBA" id="ARBA00022801"/>
    </source>
</evidence>
<reference evidence="20 21" key="1">
    <citation type="submission" date="2017-06" db="EMBL/GenBank/DDBJ databases">
        <title>Ant-infecting Ophiocordyceps genomes reveal a high diversity of potential behavioral manipulation genes and a possible major role for enterotoxins.</title>
        <authorList>
            <person name="De Bekker C."/>
            <person name="Evans H.C."/>
            <person name="Brachmann A."/>
            <person name="Hughes D.P."/>
        </authorList>
    </citation>
    <scope>NUCLEOTIDE SEQUENCE [LARGE SCALE GENOMIC DNA]</scope>
    <source>
        <strain evidence="20 21">Map64</strain>
    </source>
</reference>
<dbReference type="InterPro" id="IPR018371">
    <property type="entry name" value="Chitin-binding_1_CS"/>
</dbReference>
<evidence type="ECO:0000256" key="5">
    <source>
        <dbReference type="ARBA" id="ARBA00022679"/>
    </source>
</evidence>
<dbReference type="EMBL" id="NJET01000240">
    <property type="protein sequence ID" value="PHH59100.1"/>
    <property type="molecule type" value="Genomic_DNA"/>
</dbReference>
<gene>
    <name evidence="20" type="ORF">CDD81_3795</name>
</gene>
<dbReference type="EC" id="3.2.-.-" evidence="15"/>
<keyword evidence="3" id="KW-0336">GPI-anchor</keyword>
<dbReference type="GO" id="GO:0031505">
    <property type="term" value="P:fungal-type cell wall organization"/>
    <property type="evidence" value="ECO:0007669"/>
    <property type="project" value="TreeGrafter"/>
</dbReference>
<feature type="chain" id="PRO_5013310578" description="Crh-like protein" evidence="18">
    <location>
        <begin position="19"/>
        <end position="447"/>
    </location>
</feature>
<keyword evidence="21" id="KW-1185">Reference proteome</keyword>
<keyword evidence="9" id="KW-0325">Glycoprotein</keyword>
<dbReference type="InterPro" id="IPR000757">
    <property type="entry name" value="Beta-glucanase-like"/>
</dbReference>
<comment type="similarity">
    <text evidence="13">Belongs to the glycosyl hydrolase 16 family. CRH1 subfamily.</text>
</comment>
<comment type="caution">
    <text evidence="20">The sequence shown here is derived from an EMBL/GenBank/DDBJ whole genome shotgun (WGS) entry which is preliminary data.</text>
</comment>
<dbReference type="GO" id="GO:0009277">
    <property type="term" value="C:fungal-type cell wall"/>
    <property type="evidence" value="ECO:0007669"/>
    <property type="project" value="TreeGrafter"/>
</dbReference>
<dbReference type="PROSITE" id="PS00026">
    <property type="entry name" value="CHIT_BIND_I_1"/>
    <property type="match status" value="1"/>
</dbReference>
<evidence type="ECO:0000256" key="12">
    <source>
        <dbReference type="ARBA" id="ARBA00023316"/>
    </source>
</evidence>
<keyword evidence="12" id="KW-0961">Cell wall biogenesis/degradation</keyword>
<evidence type="ECO:0000313" key="20">
    <source>
        <dbReference type="EMBL" id="PHH59100.1"/>
    </source>
</evidence>
<feature type="region of interest" description="Disordered" evidence="17">
    <location>
        <begin position="296"/>
        <end position="430"/>
    </location>
</feature>
<dbReference type="STRING" id="1399860.A0A2C5XVI3"/>
<keyword evidence="10" id="KW-0449">Lipoprotein</keyword>
<evidence type="ECO:0000256" key="6">
    <source>
        <dbReference type="ARBA" id="ARBA00022729"/>
    </source>
</evidence>
<evidence type="ECO:0000256" key="15">
    <source>
        <dbReference type="PIRNR" id="PIRNR037299"/>
    </source>
</evidence>
<feature type="active site" description="Proton donor" evidence="16">
    <location>
        <position position="161"/>
    </location>
</feature>
<dbReference type="PANTHER" id="PTHR10963">
    <property type="entry name" value="GLYCOSYL HYDROLASE-RELATED"/>
    <property type="match status" value="1"/>
</dbReference>
<proteinExistence type="inferred from homology"/>
<dbReference type="OrthoDB" id="4781at2759"/>
<evidence type="ECO:0000256" key="13">
    <source>
        <dbReference type="ARBA" id="ARBA00038074"/>
    </source>
</evidence>
<comment type="catalytic activity">
    <reaction evidence="1">
        <text>Random endo-hydrolysis of N-acetyl-beta-D-glucosaminide (1-&gt;4)-beta-linkages in chitin and chitodextrins.</text>
        <dbReference type="EC" id="3.2.1.14"/>
    </reaction>
</comment>
<accession>A0A2C5XVI3</accession>
<evidence type="ECO:0000256" key="2">
    <source>
        <dbReference type="ARBA" id="ARBA00004589"/>
    </source>
</evidence>
<dbReference type="FunFam" id="2.60.120.200:FF:000159">
    <property type="entry name" value="Glycosidase"/>
    <property type="match status" value="1"/>
</dbReference>
<dbReference type="PROSITE" id="PS51762">
    <property type="entry name" value="GH16_2"/>
    <property type="match status" value="1"/>
</dbReference>
<comment type="subcellular location">
    <subcellularLocation>
        <location evidence="2">Membrane</location>
        <topology evidence="2">Lipid-anchor</topology>
        <topology evidence="2">GPI-anchor</topology>
    </subcellularLocation>
</comment>
<dbReference type="GO" id="GO:0008843">
    <property type="term" value="F:endochitinase activity"/>
    <property type="evidence" value="ECO:0007669"/>
    <property type="project" value="UniProtKB-EC"/>
</dbReference>
<evidence type="ECO:0000256" key="17">
    <source>
        <dbReference type="SAM" id="MobiDB-lite"/>
    </source>
</evidence>
<feature type="active site" description="Nucleophile" evidence="16">
    <location>
        <position position="157"/>
    </location>
</feature>
<keyword evidence="5" id="KW-0808">Transferase</keyword>
<evidence type="ECO:0000313" key="21">
    <source>
        <dbReference type="Proteomes" id="UP000226192"/>
    </source>
</evidence>
<feature type="domain" description="GH16" evidence="19">
    <location>
        <begin position="57"/>
        <end position="272"/>
    </location>
</feature>
<dbReference type="InterPro" id="IPR013320">
    <property type="entry name" value="ConA-like_dom_sf"/>
</dbReference>
<evidence type="ECO:0000256" key="3">
    <source>
        <dbReference type="ARBA" id="ARBA00022622"/>
    </source>
</evidence>
<dbReference type="InterPro" id="IPR050546">
    <property type="entry name" value="Glycosyl_Hydrlase_16"/>
</dbReference>
<dbReference type="Proteomes" id="UP000226192">
    <property type="component" value="Unassembled WGS sequence"/>
</dbReference>
<evidence type="ECO:0000259" key="19">
    <source>
        <dbReference type="PROSITE" id="PS51762"/>
    </source>
</evidence>
<sequence>MLGATKLAAVLGAAAVLAAKCSLDTKCPQDSPCCSQYGECGLGAYCLGGCDPRSSFSLDSCAPAPVCKSLTTKFNSLSSIVDIQDYLGDGSKADWVAQGEPAVHDGSVLLTMPKKSVGTVLASTSYMWYGNVKARLKTSRGKGVVTAFILLSDVKDEIDYEFVGADLTTAQTNYYFQGVPDYNNAGNASDLKDTFENFHDYEIRWTPDEIEWRIDGKTVRTRLRKETWNETSQQWQFPQTPARVQLSIWPGGLASNSEGTKKWAGGEVNWDDDDVRQTGYFYATLSDVSIECYEGKGSPGTHSGTSYTYSNGRGTNDTVVEGNKKTVLGSLEASGLDMERGKKKASLSATKSAATPKNTAKTIPGGSATGAQGQDHSGQADSGGQSQDGDTGTGGGDDCDTKSFNQDCGGEGVSASTRKGGTSDGGRAGLSGSALALIVASVGLLSW</sequence>
<dbReference type="Pfam" id="PF00722">
    <property type="entry name" value="Glyco_hydro_16"/>
    <property type="match status" value="1"/>
</dbReference>
<evidence type="ECO:0000256" key="11">
    <source>
        <dbReference type="ARBA" id="ARBA00023295"/>
    </source>
</evidence>
<dbReference type="PANTHER" id="PTHR10963:SF22">
    <property type="entry name" value="GLYCOSIDASE CRH2-RELATED"/>
    <property type="match status" value="1"/>
</dbReference>
<keyword evidence="7 15" id="KW-0378">Hydrolase</keyword>
<dbReference type="GO" id="GO:0016757">
    <property type="term" value="F:glycosyltransferase activity"/>
    <property type="evidence" value="ECO:0007669"/>
    <property type="project" value="UniProtKB-KW"/>
</dbReference>
<evidence type="ECO:0000256" key="14">
    <source>
        <dbReference type="ARBA" id="ARBA00093308"/>
    </source>
</evidence>
<dbReference type="AlphaFoldDB" id="A0A2C5XVI3"/>
<keyword evidence="6 18" id="KW-0732">Signal</keyword>
<evidence type="ECO:0000256" key="4">
    <source>
        <dbReference type="ARBA" id="ARBA00022676"/>
    </source>
</evidence>
<dbReference type="InterPro" id="IPR017168">
    <property type="entry name" value="CHR-like"/>
</dbReference>
<dbReference type="SUPFAM" id="SSF49899">
    <property type="entry name" value="Concanavalin A-like lectins/glucanases"/>
    <property type="match status" value="1"/>
</dbReference>
<evidence type="ECO:0000256" key="9">
    <source>
        <dbReference type="ARBA" id="ARBA00023180"/>
    </source>
</evidence>
<feature type="compositionally biased region" description="Polar residues" evidence="17">
    <location>
        <begin position="300"/>
        <end position="318"/>
    </location>
</feature>
<evidence type="ECO:0000256" key="18">
    <source>
        <dbReference type="SAM" id="SignalP"/>
    </source>
</evidence>
<evidence type="ECO:0000256" key="10">
    <source>
        <dbReference type="ARBA" id="ARBA00023288"/>
    </source>
</evidence>
<evidence type="ECO:0000256" key="16">
    <source>
        <dbReference type="PIRSR" id="PIRSR037299-1"/>
    </source>
</evidence>
<dbReference type="GO" id="GO:0098552">
    <property type="term" value="C:side of membrane"/>
    <property type="evidence" value="ECO:0007669"/>
    <property type="project" value="UniProtKB-KW"/>
</dbReference>
<comment type="function">
    <text evidence="14">Dual chitinase/transglycosylase that plays a role in cell wall architecture. Chitinase and transglycosylase activities are coupled. Required for the polysaccharide cross-linking at the septa and the cell wall. More specifically, transfers chitin to 1,6-beta-glucan in the cell wall.</text>
</comment>
<dbReference type="GO" id="GO:0005975">
    <property type="term" value="P:carbohydrate metabolic process"/>
    <property type="evidence" value="ECO:0007669"/>
    <property type="project" value="InterPro"/>
</dbReference>
<dbReference type="CDD" id="cd02183">
    <property type="entry name" value="GH16_fungal_CRH1_transglycosylase"/>
    <property type="match status" value="1"/>
</dbReference>
<feature type="compositionally biased region" description="Low complexity" evidence="17">
    <location>
        <begin position="346"/>
        <end position="355"/>
    </location>
</feature>
<name>A0A2C5XVI3_9HYPO</name>
<keyword evidence="11" id="KW-0326">Glycosidase</keyword>
<evidence type="ECO:0000256" key="8">
    <source>
        <dbReference type="ARBA" id="ARBA00023136"/>
    </source>
</evidence>
<dbReference type="Gene3D" id="2.60.120.200">
    <property type="match status" value="1"/>
</dbReference>
<evidence type="ECO:0000256" key="1">
    <source>
        <dbReference type="ARBA" id="ARBA00000822"/>
    </source>
</evidence>
<organism evidence="20 21">
    <name type="scientific">Ophiocordyceps australis</name>
    <dbReference type="NCBI Taxonomy" id="1399860"/>
    <lineage>
        <taxon>Eukaryota</taxon>
        <taxon>Fungi</taxon>
        <taxon>Dikarya</taxon>
        <taxon>Ascomycota</taxon>
        <taxon>Pezizomycotina</taxon>
        <taxon>Sordariomycetes</taxon>
        <taxon>Hypocreomycetidae</taxon>
        <taxon>Hypocreales</taxon>
        <taxon>Ophiocordycipitaceae</taxon>
        <taxon>Ophiocordyceps</taxon>
    </lineage>
</organism>
<feature type="compositionally biased region" description="Low complexity" evidence="17">
    <location>
        <begin position="372"/>
        <end position="390"/>
    </location>
</feature>
<keyword evidence="8 15" id="KW-0472">Membrane</keyword>
<dbReference type="PIRSF" id="PIRSF037299">
    <property type="entry name" value="Glycosidase_CRH1_prd"/>
    <property type="match status" value="1"/>
</dbReference>
<protein>
    <recommendedName>
        <fullName evidence="15">Crh-like protein</fullName>
        <ecNumber evidence="15">3.2.-.-</ecNumber>
    </recommendedName>
</protein>
<keyword evidence="4" id="KW-0328">Glycosyltransferase</keyword>
<dbReference type="GO" id="GO:0008061">
    <property type="term" value="F:chitin binding"/>
    <property type="evidence" value="ECO:0007669"/>
    <property type="project" value="InterPro"/>
</dbReference>
<feature type="signal peptide" evidence="18">
    <location>
        <begin position="1"/>
        <end position="18"/>
    </location>
</feature>